<organism evidence="15 16">
    <name type="scientific">Podila minutissima</name>
    <dbReference type="NCBI Taxonomy" id="64525"/>
    <lineage>
        <taxon>Eukaryota</taxon>
        <taxon>Fungi</taxon>
        <taxon>Fungi incertae sedis</taxon>
        <taxon>Mucoromycota</taxon>
        <taxon>Mortierellomycotina</taxon>
        <taxon>Mortierellomycetes</taxon>
        <taxon>Mortierellales</taxon>
        <taxon>Mortierellaceae</taxon>
        <taxon>Podila</taxon>
    </lineage>
</organism>
<dbReference type="GO" id="GO:0004418">
    <property type="term" value="F:hydroxymethylbilane synthase activity"/>
    <property type="evidence" value="ECO:0007669"/>
    <property type="project" value="UniProtKB-EC"/>
</dbReference>
<dbReference type="NCBIfam" id="TIGR00212">
    <property type="entry name" value="hemC"/>
    <property type="match status" value="1"/>
</dbReference>
<dbReference type="InterPro" id="IPR036803">
    <property type="entry name" value="Porphobilinogen_deaminase_C_sf"/>
</dbReference>
<evidence type="ECO:0000256" key="10">
    <source>
        <dbReference type="ARBA" id="ARBA00030685"/>
    </source>
</evidence>
<dbReference type="PANTHER" id="PTHR11557:SF0">
    <property type="entry name" value="PORPHOBILINOGEN DEAMINASE"/>
    <property type="match status" value="1"/>
</dbReference>
<dbReference type="FunFam" id="3.40.190.10:FF:000005">
    <property type="entry name" value="Porphobilinogen deaminase"/>
    <property type="match status" value="1"/>
</dbReference>
<protein>
    <recommendedName>
        <fullName evidence="6">Porphobilinogen deaminase</fullName>
        <ecNumber evidence="5">2.5.1.61</ecNumber>
    </recommendedName>
    <alternativeName>
        <fullName evidence="11">Hydroxymethylbilane synthase</fullName>
    </alternativeName>
    <alternativeName>
        <fullName evidence="10">Pre-uroporphyrinogen synthase</fullName>
    </alternativeName>
</protein>
<comment type="pathway">
    <text evidence="3">Porphyrin-containing compound metabolism; protoporphyrin-IX biosynthesis; coproporphyrinogen-III from 5-aminolevulinate: step 2/4.</text>
</comment>
<comment type="function">
    <text evidence="2">Tetrapolymerization of the monopyrrole PBG into the hydroxymethylbilane pre-uroporphyrinogen in several discrete steps.</text>
</comment>
<keyword evidence="16" id="KW-1185">Reference proteome</keyword>
<dbReference type="PIRSF" id="PIRSF001438">
    <property type="entry name" value="4pyrrol_synth_OHMeBilane_synth"/>
    <property type="match status" value="1"/>
</dbReference>
<evidence type="ECO:0000256" key="6">
    <source>
        <dbReference type="ARBA" id="ARBA00016519"/>
    </source>
</evidence>
<sequence length="359" mass="38621">MTQKTIPIGTRKSALALAQTVQVQEALERLNPDKEFPLLKMSTTGDNNQSQPLSSIGTTAVFTRELENSLEKRECDLLVHSLKDVPTQVKPGFVLGAMMKREEPNDVMVMRPGEFKSLKDFGPGDVVGTSSVRRASQIRRLCPGVQVMDVRGNVNTRLAKLDAADSPYTCLLLAAAGLHRLDFDDRITATLPPSIMLHAVGQGSIAIECRSDDAETLALIKPLDHLPTRLRCEAERTVMRILEGGCSVPIGVWTEFVESTTSSQAGSSQGSESSQTENVGTLRLKALVASLDGDEIVESEAQADVNGSIEAAVELGKVVASQMLAKGADKILAKVVRDRSTTLAPTGTGEENKIKGWEV</sequence>
<evidence type="ECO:0000313" key="15">
    <source>
        <dbReference type="EMBL" id="KAF9328000.1"/>
    </source>
</evidence>
<dbReference type="PANTHER" id="PTHR11557">
    <property type="entry name" value="PORPHOBILINOGEN DEAMINASE"/>
    <property type="match status" value="1"/>
</dbReference>
<keyword evidence="9" id="KW-0627">Porphyrin biosynthesis</keyword>
<dbReference type="SUPFAM" id="SSF53850">
    <property type="entry name" value="Periplasmic binding protein-like II"/>
    <property type="match status" value="1"/>
</dbReference>
<dbReference type="InterPro" id="IPR022418">
    <property type="entry name" value="Porphobilinogen_deaminase_C"/>
</dbReference>
<dbReference type="Gene3D" id="3.30.160.40">
    <property type="entry name" value="Porphobilinogen deaminase, C-terminal domain"/>
    <property type="match status" value="1"/>
</dbReference>
<dbReference type="CDD" id="cd13645">
    <property type="entry name" value="PBP2_HuPBGD_like"/>
    <property type="match status" value="1"/>
</dbReference>
<feature type="domain" description="Porphobilinogen deaminase C-terminal" evidence="14">
    <location>
        <begin position="230"/>
        <end position="324"/>
    </location>
</feature>
<evidence type="ECO:0000256" key="3">
    <source>
        <dbReference type="ARBA" id="ARBA00004735"/>
    </source>
</evidence>
<dbReference type="AlphaFoldDB" id="A0A9P5SI20"/>
<evidence type="ECO:0000256" key="4">
    <source>
        <dbReference type="ARBA" id="ARBA00005638"/>
    </source>
</evidence>
<dbReference type="Pfam" id="PF03900">
    <property type="entry name" value="Porphobil_deamC"/>
    <property type="match status" value="1"/>
</dbReference>
<evidence type="ECO:0000256" key="9">
    <source>
        <dbReference type="ARBA" id="ARBA00023244"/>
    </source>
</evidence>
<evidence type="ECO:0000256" key="11">
    <source>
        <dbReference type="ARBA" id="ARBA00033064"/>
    </source>
</evidence>
<gene>
    <name evidence="15" type="primary">HEM3</name>
    <name evidence="15" type="ORF">BG006_008773</name>
</gene>
<comment type="similarity">
    <text evidence="4">Belongs to the HMBS family.</text>
</comment>
<dbReference type="GO" id="GO:0006783">
    <property type="term" value="P:heme biosynthetic process"/>
    <property type="evidence" value="ECO:0007669"/>
    <property type="project" value="UniProtKB-KW"/>
</dbReference>
<name>A0A9P5SI20_9FUNG</name>
<comment type="caution">
    <text evidence="15">The sequence shown here is derived from an EMBL/GenBank/DDBJ whole genome shotgun (WGS) entry which is preliminary data.</text>
</comment>
<dbReference type="FunFam" id="3.40.190.10:FF:000086">
    <property type="entry name" value="Probable porphobilinogen deaminase"/>
    <property type="match status" value="1"/>
</dbReference>
<dbReference type="Proteomes" id="UP000696485">
    <property type="component" value="Unassembled WGS sequence"/>
</dbReference>
<dbReference type="EMBL" id="JAAAUY010000606">
    <property type="protein sequence ID" value="KAF9328000.1"/>
    <property type="molecule type" value="Genomic_DNA"/>
</dbReference>
<evidence type="ECO:0000256" key="2">
    <source>
        <dbReference type="ARBA" id="ARBA00002869"/>
    </source>
</evidence>
<dbReference type="PRINTS" id="PR00151">
    <property type="entry name" value="PORPHBDMNASE"/>
</dbReference>
<evidence type="ECO:0000256" key="1">
    <source>
        <dbReference type="ARBA" id="ARBA00001916"/>
    </source>
</evidence>
<feature type="domain" description="Porphobilinogen deaminase N-terminal" evidence="13">
    <location>
        <begin position="6"/>
        <end position="216"/>
    </location>
</feature>
<evidence type="ECO:0000259" key="14">
    <source>
        <dbReference type="Pfam" id="PF03900"/>
    </source>
</evidence>
<keyword evidence="8" id="KW-0350">Heme biosynthesis</keyword>
<dbReference type="PROSITE" id="PS00533">
    <property type="entry name" value="PORPHOBILINOGEN_DEAM"/>
    <property type="match status" value="1"/>
</dbReference>
<accession>A0A9P5SI20</accession>
<evidence type="ECO:0000256" key="7">
    <source>
        <dbReference type="ARBA" id="ARBA00022679"/>
    </source>
</evidence>
<comment type="catalytic activity">
    <reaction evidence="12">
        <text>4 porphobilinogen + H2O = hydroxymethylbilane + 4 NH4(+)</text>
        <dbReference type="Rhea" id="RHEA:13185"/>
        <dbReference type="ChEBI" id="CHEBI:15377"/>
        <dbReference type="ChEBI" id="CHEBI:28938"/>
        <dbReference type="ChEBI" id="CHEBI:57845"/>
        <dbReference type="ChEBI" id="CHEBI:58126"/>
        <dbReference type="EC" id="2.5.1.61"/>
    </reaction>
</comment>
<evidence type="ECO:0000256" key="12">
    <source>
        <dbReference type="ARBA" id="ARBA00048169"/>
    </source>
</evidence>
<dbReference type="GO" id="GO:0005737">
    <property type="term" value="C:cytoplasm"/>
    <property type="evidence" value="ECO:0007669"/>
    <property type="project" value="TreeGrafter"/>
</dbReference>
<comment type="cofactor">
    <cofactor evidence="1">
        <name>dipyrromethane</name>
        <dbReference type="ChEBI" id="CHEBI:60342"/>
    </cofactor>
</comment>
<evidence type="ECO:0000256" key="5">
    <source>
        <dbReference type="ARBA" id="ARBA00012655"/>
    </source>
</evidence>
<dbReference type="InterPro" id="IPR022419">
    <property type="entry name" value="Porphobilin_deaminase_cofac_BS"/>
</dbReference>
<keyword evidence="7" id="KW-0808">Transferase</keyword>
<dbReference type="InterPro" id="IPR000860">
    <property type="entry name" value="HemC"/>
</dbReference>
<dbReference type="Pfam" id="PF01379">
    <property type="entry name" value="Porphobil_deam"/>
    <property type="match status" value="1"/>
</dbReference>
<dbReference type="EC" id="2.5.1.61" evidence="5"/>
<dbReference type="Gene3D" id="3.40.190.10">
    <property type="entry name" value="Periplasmic binding protein-like II"/>
    <property type="match status" value="2"/>
</dbReference>
<dbReference type="InterPro" id="IPR022417">
    <property type="entry name" value="Porphobilin_deaminase_N"/>
</dbReference>
<evidence type="ECO:0000256" key="8">
    <source>
        <dbReference type="ARBA" id="ARBA00023133"/>
    </source>
</evidence>
<proteinExistence type="inferred from homology"/>
<dbReference type="HAMAP" id="MF_00260">
    <property type="entry name" value="Porphobil_deam"/>
    <property type="match status" value="1"/>
</dbReference>
<reference evidence="15" key="1">
    <citation type="journal article" date="2020" name="Fungal Divers.">
        <title>Resolving the Mortierellaceae phylogeny through synthesis of multi-gene phylogenetics and phylogenomics.</title>
        <authorList>
            <person name="Vandepol N."/>
            <person name="Liber J."/>
            <person name="Desiro A."/>
            <person name="Na H."/>
            <person name="Kennedy M."/>
            <person name="Barry K."/>
            <person name="Grigoriev I.V."/>
            <person name="Miller A.N."/>
            <person name="O'Donnell K."/>
            <person name="Stajich J.E."/>
            <person name="Bonito G."/>
        </authorList>
    </citation>
    <scope>NUCLEOTIDE SEQUENCE</scope>
    <source>
        <strain evidence="15">NVP1</strain>
    </source>
</reference>
<evidence type="ECO:0000313" key="16">
    <source>
        <dbReference type="Proteomes" id="UP000696485"/>
    </source>
</evidence>
<evidence type="ECO:0000259" key="13">
    <source>
        <dbReference type="Pfam" id="PF01379"/>
    </source>
</evidence>
<dbReference type="SUPFAM" id="SSF54782">
    <property type="entry name" value="Porphobilinogen deaminase (hydroxymethylbilane synthase), C-terminal domain"/>
    <property type="match status" value="1"/>
</dbReference>